<keyword evidence="3" id="KW-1185">Reference proteome</keyword>
<feature type="transmembrane region" description="Helical" evidence="1">
    <location>
        <begin position="175"/>
        <end position="200"/>
    </location>
</feature>
<name>A0A1M5Y6Q5_9BACT</name>
<evidence type="ECO:0000313" key="2">
    <source>
        <dbReference type="EMBL" id="SHI07775.1"/>
    </source>
</evidence>
<feature type="transmembrane region" description="Helical" evidence="1">
    <location>
        <begin position="212"/>
        <end position="237"/>
    </location>
</feature>
<evidence type="ECO:0000313" key="3">
    <source>
        <dbReference type="Proteomes" id="UP000184139"/>
    </source>
</evidence>
<feature type="transmembrane region" description="Helical" evidence="1">
    <location>
        <begin position="292"/>
        <end position="313"/>
    </location>
</feature>
<dbReference type="STRING" id="1121409.SAMN02745124_03697"/>
<feature type="transmembrane region" description="Helical" evidence="1">
    <location>
        <begin position="467"/>
        <end position="486"/>
    </location>
</feature>
<protein>
    <submittedName>
        <fullName evidence="2">Uncharacterized protein</fullName>
    </submittedName>
</protein>
<feature type="transmembrane region" description="Helical" evidence="1">
    <location>
        <begin position="547"/>
        <end position="566"/>
    </location>
</feature>
<feature type="transmembrane region" description="Helical" evidence="1">
    <location>
        <begin position="498"/>
        <end position="514"/>
    </location>
</feature>
<gene>
    <name evidence="2" type="ORF">SAMN02745124_03697</name>
</gene>
<feature type="transmembrane region" description="Helical" evidence="1">
    <location>
        <begin position="344"/>
        <end position="363"/>
    </location>
</feature>
<dbReference type="EMBL" id="FQXS01000029">
    <property type="protein sequence ID" value="SHI07775.1"/>
    <property type="molecule type" value="Genomic_DNA"/>
</dbReference>
<feature type="transmembrane region" description="Helical" evidence="1">
    <location>
        <begin position="407"/>
        <end position="427"/>
    </location>
</feature>
<evidence type="ECO:0000256" key="1">
    <source>
        <dbReference type="SAM" id="Phobius"/>
    </source>
</evidence>
<feature type="transmembrane region" description="Helical" evidence="1">
    <location>
        <begin position="375"/>
        <end position="401"/>
    </location>
</feature>
<dbReference type="AlphaFoldDB" id="A0A1M5Y6Q5"/>
<proteinExistence type="predicted"/>
<sequence>MICRLYKCRTIFSILYLTGVVLTSLWFFFGSRSLDTLIQIEYGMPLPQKGVGQLFWSDGSDGYREDLSVRFPLTTEQAYYAVQIPALIKLDSVRLDPIDGDEIVFINSITIQEKSSSPQRFTTTDQLLKVLLPFNGTIKIGLADHGLYLLPLTNDPQLLVNLAVLDKNPLLPSSLLAKLVITCSLGVISLLFVTIVFKYIFHAQKGTTFSRFILVVEVICSILVTIFVLTYLGTWIAKMSTSSLWTDEIYTIEKFSSQEPVSSLTDYHAANNHILFNVFNSLLPGSASFDPFRARILSFLAVISSTILSLGFFFRRQWFAAGALTLVALTNSWPHLVLMLEARGYGLVVFWGVVLSYSVVSYLSKGGIPALSGAVAAGVLGTMTIPTFGFFAMPLLVLLALKRRCKLVILAILAGFGFVAALYLPLLPQLLEIKEGYSDKWGAEYSSVKAVVSTLTDYLFPEASMTVILLVLMSIAIIAFFPWWKLNGLETVENWKPISYSIIIFFAICLILETPAVRTTAFIVLPITIMLLSVFSVIVNLNIWIRFGWVVAFTVLSIMICYDYVYKHEILNTYYRPKENWKGTADLIQNVFSSEDIVIFNNFRTKYLQKYLPDDYLFVEEFSLQDYQLGALVVVDSNPWSPDRFATSEYFEDSLYFRVPQDRREYQTLLYRVPNLSKFTILNVFVDNGSIGCAGSIGLDELNRCRNYIDKQWVEIVFRQNEPVYSFNLTTIGMTADSITEVSVAQEKGGWQELPAKSIVSYFQEGRPWARHHNNASLISISLNGIKNISRLRFAIKPIDVEQTSHISSMWFQ</sequence>
<keyword evidence="1" id="KW-0472">Membrane</keyword>
<reference evidence="2 3" key="1">
    <citation type="submission" date="2016-11" db="EMBL/GenBank/DDBJ databases">
        <authorList>
            <person name="Jaros S."/>
            <person name="Januszkiewicz K."/>
            <person name="Wedrychowicz H."/>
        </authorList>
    </citation>
    <scope>NUCLEOTIDE SEQUENCE [LARGE SCALE GENOMIC DNA]</scope>
    <source>
        <strain evidence="2 3">DSM 9705</strain>
    </source>
</reference>
<organism evidence="2 3">
    <name type="scientific">Desulfofustis glycolicus DSM 9705</name>
    <dbReference type="NCBI Taxonomy" id="1121409"/>
    <lineage>
        <taxon>Bacteria</taxon>
        <taxon>Pseudomonadati</taxon>
        <taxon>Thermodesulfobacteriota</taxon>
        <taxon>Desulfobulbia</taxon>
        <taxon>Desulfobulbales</taxon>
        <taxon>Desulfocapsaceae</taxon>
        <taxon>Desulfofustis</taxon>
    </lineage>
</organism>
<keyword evidence="1" id="KW-0812">Transmembrane</keyword>
<feature type="transmembrane region" description="Helical" evidence="1">
    <location>
        <begin position="12"/>
        <end position="29"/>
    </location>
</feature>
<keyword evidence="1" id="KW-1133">Transmembrane helix</keyword>
<dbReference type="Proteomes" id="UP000184139">
    <property type="component" value="Unassembled WGS sequence"/>
</dbReference>
<feature type="transmembrane region" description="Helical" evidence="1">
    <location>
        <begin position="521"/>
        <end position="541"/>
    </location>
</feature>
<accession>A0A1M5Y6Q5</accession>